<dbReference type="Gene3D" id="3.50.50.60">
    <property type="entry name" value="FAD/NAD(P)-binding domain"/>
    <property type="match status" value="2"/>
</dbReference>
<dbReference type="SUPFAM" id="SSF51905">
    <property type="entry name" value="FAD/NAD(P)-binding domain"/>
    <property type="match status" value="2"/>
</dbReference>
<feature type="domain" description="BFD-like [2Fe-2S]-binding" evidence="10">
    <location>
        <begin position="444"/>
        <end position="490"/>
    </location>
</feature>
<evidence type="ECO:0000256" key="3">
    <source>
        <dbReference type="ARBA" id="ARBA00005096"/>
    </source>
</evidence>
<evidence type="ECO:0000256" key="6">
    <source>
        <dbReference type="ARBA" id="ARBA00022723"/>
    </source>
</evidence>
<comment type="caution">
    <text evidence="12">The sequence shown here is derived from an EMBL/GenBank/DDBJ whole genome shotgun (WGS) entry which is preliminary data.</text>
</comment>
<gene>
    <name evidence="12" type="primary">nasC</name>
    <name evidence="12" type="ORF">ANI01nite_09410</name>
</gene>
<dbReference type="PRINTS" id="PR00368">
    <property type="entry name" value="FADPNR"/>
</dbReference>
<evidence type="ECO:0000256" key="5">
    <source>
        <dbReference type="ARBA" id="ARBA00022617"/>
    </source>
</evidence>
<keyword evidence="6" id="KW-0479">Metal-binding</keyword>
<dbReference type="InterPro" id="IPR041854">
    <property type="entry name" value="BFD-like_2Fe2S-bd_dom_sf"/>
</dbReference>
<dbReference type="EMBL" id="BJNE01000002">
    <property type="protein sequence ID" value="GEC11738.1"/>
    <property type="molecule type" value="Genomic_DNA"/>
</dbReference>
<dbReference type="InterPro" id="IPR052034">
    <property type="entry name" value="NasD-like"/>
</dbReference>
<accession>A0ABQ0RIU1</accession>
<dbReference type="Gene3D" id="1.10.10.1100">
    <property type="entry name" value="BFD-like [2Fe-2S]-binding domain"/>
    <property type="match status" value="1"/>
</dbReference>
<dbReference type="RefSeq" id="WP_141356382.1">
    <property type="nucleotide sequence ID" value="NZ_BAAAWM010000001.1"/>
</dbReference>
<evidence type="ECO:0000313" key="12">
    <source>
        <dbReference type="EMBL" id="GEC11738.1"/>
    </source>
</evidence>
<dbReference type="Pfam" id="PF07992">
    <property type="entry name" value="Pyr_redox_2"/>
    <property type="match status" value="1"/>
</dbReference>
<evidence type="ECO:0000256" key="1">
    <source>
        <dbReference type="ARBA" id="ARBA00001929"/>
    </source>
</evidence>
<evidence type="ECO:0000256" key="4">
    <source>
        <dbReference type="ARBA" id="ARBA00010429"/>
    </source>
</evidence>
<dbReference type="InterPro" id="IPR023753">
    <property type="entry name" value="FAD/NAD-binding_dom"/>
</dbReference>
<keyword evidence="7" id="KW-0560">Oxidoreductase</keyword>
<evidence type="ECO:0000256" key="9">
    <source>
        <dbReference type="ARBA" id="ARBA00023014"/>
    </source>
</evidence>
<dbReference type="InterPro" id="IPR007419">
    <property type="entry name" value="BFD-like_2Fe2S-bd_dom"/>
</dbReference>
<dbReference type="Pfam" id="PF04324">
    <property type="entry name" value="Fer2_BFD"/>
    <property type="match status" value="1"/>
</dbReference>
<evidence type="ECO:0000256" key="2">
    <source>
        <dbReference type="ARBA" id="ARBA00001966"/>
    </source>
</evidence>
<protein>
    <submittedName>
        <fullName evidence="12">FAD/NAD(P)-binding oxidoreductase</fullName>
    </submittedName>
</protein>
<keyword evidence="8" id="KW-0408">Iron</keyword>
<feature type="domain" description="FAD/NAD(P)-binding" evidence="11">
    <location>
        <begin position="8"/>
        <end position="297"/>
    </location>
</feature>
<keyword evidence="9" id="KW-0411">Iron-sulfur</keyword>
<sequence>MTEHRPQRIVIIGFGPVAASLVEGLLPAAASGQCAITVISAEEHLAYNRVLLAELAVGAAEFEHLGMVDPQRLADAGVEVRLGVRATGIDRSRRRVHLQDAGHIFYDRLVFATGARAVVPTLNGLNFDPHAEASLPAGVFALRTVDDANQLRESLGPGRRIAVLGGGVLGIEAALAIATTGAQPVLVHHGPAPLGRVVDADGGALLARNLRAAGVEVVSGAKATGIHKDDQGFAGLMTSTHGLIQADALLISTGVRARTELASGCGLPVGRGIRIDEFLCADTERRIFAVGDCAEVAGQPPAGLLAPGWAQAAWLSRHLLELDNSTVSASLPAPDFSASDVLMLKGQGIELTAAGDISAGYWDEPDLQATVYADPARGRYLKIVTRRDAVTGFLAMGLPQTSAELVLAYERGTALPEDRSALLRLDDPATEQVSAIPSDEDQLCRCSGATYGQVAHAVNAGCTTVTQVGESCRAGTGCGGCKAKIEELLAKAPAVA</sequence>
<dbReference type="Proteomes" id="UP000316242">
    <property type="component" value="Unassembled WGS sequence"/>
</dbReference>
<name>A0ABQ0RIU1_GLUNI</name>
<dbReference type="InterPro" id="IPR036188">
    <property type="entry name" value="FAD/NAD-bd_sf"/>
</dbReference>
<comment type="pathway">
    <text evidence="3">Nitrogen metabolism; nitrate reduction (assimilation).</text>
</comment>
<reference evidence="12 13" key="1">
    <citation type="submission" date="2019-06" db="EMBL/GenBank/DDBJ databases">
        <title>Whole genome shotgun sequence of Glutamicibacter nicotianae NBRC 14234.</title>
        <authorList>
            <person name="Hosoyama A."/>
            <person name="Uohara A."/>
            <person name="Ohji S."/>
            <person name="Ichikawa N."/>
        </authorList>
    </citation>
    <scope>NUCLEOTIDE SEQUENCE [LARGE SCALE GENOMIC DNA]</scope>
    <source>
        <strain evidence="12 13">NBRC 14234</strain>
    </source>
</reference>
<proteinExistence type="inferred from homology"/>
<comment type="similarity">
    <text evidence="4">Belongs to the nitrite and sulfite reductase 4Fe-4S domain family.</text>
</comment>
<evidence type="ECO:0000256" key="8">
    <source>
        <dbReference type="ARBA" id="ARBA00023004"/>
    </source>
</evidence>
<keyword evidence="5" id="KW-0349">Heme</keyword>
<organism evidence="12 13">
    <name type="scientific">Glutamicibacter nicotianae</name>
    <name type="common">Arthrobacter nicotianae</name>
    <dbReference type="NCBI Taxonomy" id="37929"/>
    <lineage>
        <taxon>Bacteria</taxon>
        <taxon>Bacillati</taxon>
        <taxon>Actinomycetota</taxon>
        <taxon>Actinomycetes</taxon>
        <taxon>Micrococcales</taxon>
        <taxon>Micrococcaceae</taxon>
        <taxon>Glutamicibacter</taxon>
    </lineage>
</organism>
<dbReference type="PANTHER" id="PTHR43809">
    <property type="entry name" value="NITRITE REDUCTASE (NADH) LARGE SUBUNIT"/>
    <property type="match status" value="1"/>
</dbReference>
<evidence type="ECO:0000259" key="10">
    <source>
        <dbReference type="Pfam" id="PF04324"/>
    </source>
</evidence>
<evidence type="ECO:0000256" key="7">
    <source>
        <dbReference type="ARBA" id="ARBA00023002"/>
    </source>
</evidence>
<evidence type="ECO:0000259" key="11">
    <source>
        <dbReference type="Pfam" id="PF07992"/>
    </source>
</evidence>
<comment type="cofactor">
    <cofactor evidence="2">
        <name>[4Fe-4S] cluster</name>
        <dbReference type="ChEBI" id="CHEBI:49883"/>
    </cofactor>
</comment>
<dbReference type="PANTHER" id="PTHR43809:SF1">
    <property type="entry name" value="NITRITE REDUCTASE (NADH) LARGE SUBUNIT"/>
    <property type="match status" value="1"/>
</dbReference>
<evidence type="ECO:0000313" key="13">
    <source>
        <dbReference type="Proteomes" id="UP000316242"/>
    </source>
</evidence>
<keyword evidence="13" id="KW-1185">Reference proteome</keyword>
<comment type="cofactor">
    <cofactor evidence="1">
        <name>siroheme</name>
        <dbReference type="ChEBI" id="CHEBI:60052"/>
    </cofactor>
</comment>